<name>A0AA39JN14_ARMTA</name>
<dbReference type="AlphaFoldDB" id="A0AA39JN14"/>
<feature type="transmembrane region" description="Helical" evidence="1">
    <location>
        <begin position="87"/>
        <end position="106"/>
    </location>
</feature>
<feature type="transmembrane region" description="Helical" evidence="1">
    <location>
        <begin position="127"/>
        <end position="146"/>
    </location>
</feature>
<dbReference type="RefSeq" id="XP_060325428.1">
    <property type="nucleotide sequence ID" value="XM_060478165.1"/>
</dbReference>
<evidence type="ECO:0000313" key="2">
    <source>
        <dbReference type="EMBL" id="KAK0445287.1"/>
    </source>
</evidence>
<dbReference type="GeneID" id="85361713"/>
<dbReference type="EMBL" id="JAUEPS010000050">
    <property type="protein sequence ID" value="KAK0445287.1"/>
    <property type="molecule type" value="Genomic_DNA"/>
</dbReference>
<protein>
    <submittedName>
        <fullName evidence="2">Uncharacterized protein</fullName>
    </submittedName>
</protein>
<keyword evidence="1" id="KW-0812">Transmembrane</keyword>
<keyword evidence="1" id="KW-0472">Membrane</keyword>
<proteinExistence type="predicted"/>
<feature type="transmembrane region" description="Helical" evidence="1">
    <location>
        <begin position="49"/>
        <end position="67"/>
    </location>
</feature>
<organism evidence="2 3">
    <name type="scientific">Armillaria tabescens</name>
    <name type="common">Ringless honey mushroom</name>
    <name type="synonym">Agaricus tabescens</name>
    <dbReference type="NCBI Taxonomy" id="1929756"/>
    <lineage>
        <taxon>Eukaryota</taxon>
        <taxon>Fungi</taxon>
        <taxon>Dikarya</taxon>
        <taxon>Basidiomycota</taxon>
        <taxon>Agaricomycotina</taxon>
        <taxon>Agaricomycetes</taxon>
        <taxon>Agaricomycetidae</taxon>
        <taxon>Agaricales</taxon>
        <taxon>Marasmiineae</taxon>
        <taxon>Physalacriaceae</taxon>
        <taxon>Desarmillaria</taxon>
    </lineage>
</organism>
<gene>
    <name evidence="2" type="ORF">EV420DRAFT_1648427</name>
</gene>
<evidence type="ECO:0000313" key="3">
    <source>
        <dbReference type="Proteomes" id="UP001175211"/>
    </source>
</evidence>
<accession>A0AA39JN14</accession>
<keyword evidence="3" id="KW-1185">Reference proteome</keyword>
<dbReference type="Proteomes" id="UP001175211">
    <property type="component" value="Unassembled WGS sequence"/>
</dbReference>
<sequence length="159" mass="17878">MSSPPPVPIADSDIHLLGMTFGAVYIGVIIGAIFYGITIVQTAIYYKHILDTLHVVTSTYVLYFYLVESFGNWHSLFRTVWSFPLQLIFNLLIVVGVQALYAFRIWKFGRNFHAVLPYFITSLESRPQFLAVAASLATGIYVLMIYTPSQAFLTSRPSA</sequence>
<reference evidence="2" key="1">
    <citation type="submission" date="2023-06" db="EMBL/GenBank/DDBJ databases">
        <authorList>
            <consortium name="Lawrence Berkeley National Laboratory"/>
            <person name="Ahrendt S."/>
            <person name="Sahu N."/>
            <person name="Indic B."/>
            <person name="Wong-Bajracharya J."/>
            <person name="Merenyi Z."/>
            <person name="Ke H.-M."/>
            <person name="Monk M."/>
            <person name="Kocsube S."/>
            <person name="Drula E."/>
            <person name="Lipzen A."/>
            <person name="Balint B."/>
            <person name="Henrissat B."/>
            <person name="Andreopoulos B."/>
            <person name="Martin F.M."/>
            <person name="Harder C.B."/>
            <person name="Rigling D."/>
            <person name="Ford K.L."/>
            <person name="Foster G.D."/>
            <person name="Pangilinan J."/>
            <person name="Papanicolaou A."/>
            <person name="Barry K."/>
            <person name="LaButti K."/>
            <person name="Viragh M."/>
            <person name="Koriabine M."/>
            <person name="Yan M."/>
            <person name="Riley R."/>
            <person name="Champramary S."/>
            <person name="Plett K.L."/>
            <person name="Tsai I.J."/>
            <person name="Slot J."/>
            <person name="Sipos G."/>
            <person name="Plett J."/>
            <person name="Nagy L.G."/>
            <person name="Grigoriev I.V."/>
        </authorList>
    </citation>
    <scope>NUCLEOTIDE SEQUENCE</scope>
    <source>
        <strain evidence="2">CCBAS 213</strain>
    </source>
</reference>
<keyword evidence="1" id="KW-1133">Transmembrane helix</keyword>
<feature type="transmembrane region" description="Helical" evidence="1">
    <location>
        <begin position="14"/>
        <end position="37"/>
    </location>
</feature>
<comment type="caution">
    <text evidence="2">The sequence shown here is derived from an EMBL/GenBank/DDBJ whole genome shotgun (WGS) entry which is preliminary data.</text>
</comment>
<evidence type="ECO:0000256" key="1">
    <source>
        <dbReference type="SAM" id="Phobius"/>
    </source>
</evidence>